<keyword evidence="2" id="KW-1185">Reference proteome</keyword>
<evidence type="ECO:0000313" key="1">
    <source>
        <dbReference type="EMBL" id="TGZ53572.1"/>
    </source>
</evidence>
<evidence type="ECO:0000313" key="2">
    <source>
        <dbReference type="Proteomes" id="UP000310200"/>
    </source>
</evidence>
<accession>A0A4S2KU48</accession>
<dbReference type="EMBL" id="QBLH01000986">
    <property type="protein sequence ID" value="TGZ53572.1"/>
    <property type="molecule type" value="Genomic_DNA"/>
</dbReference>
<dbReference type="AlphaFoldDB" id="A0A4S2KU48"/>
<name>A0A4S2KU48_9HYME</name>
<proteinExistence type="predicted"/>
<organism evidence="1 2">
    <name type="scientific">Temnothorax longispinosus</name>
    <dbReference type="NCBI Taxonomy" id="300112"/>
    <lineage>
        <taxon>Eukaryota</taxon>
        <taxon>Metazoa</taxon>
        <taxon>Ecdysozoa</taxon>
        <taxon>Arthropoda</taxon>
        <taxon>Hexapoda</taxon>
        <taxon>Insecta</taxon>
        <taxon>Pterygota</taxon>
        <taxon>Neoptera</taxon>
        <taxon>Endopterygota</taxon>
        <taxon>Hymenoptera</taxon>
        <taxon>Apocrita</taxon>
        <taxon>Aculeata</taxon>
        <taxon>Formicoidea</taxon>
        <taxon>Formicidae</taxon>
        <taxon>Myrmicinae</taxon>
        <taxon>Temnothorax</taxon>
    </lineage>
</organism>
<gene>
    <name evidence="1" type="ORF">DBV15_05117</name>
</gene>
<sequence length="407" mass="45834">MFTALSRFRADPKKNQSANKTERICKSACLCPSKGDTGNIVADIQCGNRLMASKRKRKGSAFRRLTVCFQREWGNQREKVRKIRGAPPAEDTSAMARGGKKRGAFAAPYRCAAPRRAVHAAMRPLFARLKDRLAGRRGRRAAAPRLIVHSRRVYHSPGTCVHLLPSASLNRKRYESKSGTLFALTAMICKAFFIRHSRKFREAVSDQAGTKPFYGGNFREISDDSAPLTVFGAHFMNACYRVSLDAVRCCILMVTSASFKGHCGGGSGRTNAIAALVFYPYHPRRLTRSSIYARGKRERGKLGAKFVLYCCRRHSRASPIVSCILQWRSYREHHAIREIDIGFKFDRSGLTSDSAVEDDIIVFHRELFRTLRRRHILFLYLPPEDTNSRACIENSVLLDHSGKLICG</sequence>
<protein>
    <submittedName>
        <fullName evidence="1">Uncharacterized protein</fullName>
    </submittedName>
</protein>
<reference evidence="1 2" key="1">
    <citation type="journal article" date="2019" name="Philos. Trans. R. Soc. Lond., B, Biol. Sci.">
        <title>Ant behaviour and brain gene expression of defending hosts depend on the ecological success of the intruding social parasite.</title>
        <authorList>
            <person name="Kaur R."/>
            <person name="Stoldt M."/>
            <person name="Jongepier E."/>
            <person name="Feldmeyer B."/>
            <person name="Menzel F."/>
            <person name="Bornberg-Bauer E."/>
            <person name="Foitzik S."/>
        </authorList>
    </citation>
    <scope>NUCLEOTIDE SEQUENCE [LARGE SCALE GENOMIC DNA]</scope>
    <source>
        <tissue evidence="1">Whole body</tissue>
    </source>
</reference>
<comment type="caution">
    <text evidence="1">The sequence shown here is derived from an EMBL/GenBank/DDBJ whole genome shotgun (WGS) entry which is preliminary data.</text>
</comment>
<dbReference type="Proteomes" id="UP000310200">
    <property type="component" value="Unassembled WGS sequence"/>
</dbReference>